<protein>
    <recommendedName>
        <fullName evidence="1">YdhG-like domain-containing protein</fullName>
    </recommendedName>
</protein>
<proteinExistence type="predicted"/>
<evidence type="ECO:0000259" key="1">
    <source>
        <dbReference type="Pfam" id="PF08818"/>
    </source>
</evidence>
<dbReference type="OrthoDB" id="214150at2"/>
<dbReference type="SUPFAM" id="SSF159888">
    <property type="entry name" value="YdhG-like"/>
    <property type="match status" value="1"/>
</dbReference>
<dbReference type="AlphaFoldDB" id="A0A5B7SNH9"/>
<dbReference type="EMBL" id="CP040710">
    <property type="protein sequence ID" value="QCW98968.1"/>
    <property type="molecule type" value="Genomic_DNA"/>
</dbReference>
<dbReference type="Proteomes" id="UP000310017">
    <property type="component" value="Chromosome"/>
</dbReference>
<dbReference type="Gene3D" id="3.90.1150.200">
    <property type="match status" value="1"/>
</dbReference>
<gene>
    <name evidence="2" type="ORF">FGM00_02110</name>
</gene>
<dbReference type="Pfam" id="PF08818">
    <property type="entry name" value="DUF1801"/>
    <property type="match status" value="1"/>
</dbReference>
<keyword evidence="3" id="KW-1185">Reference proteome</keyword>
<sequence length="212" mass="24231">MNPKVDAYLNKEGQWQAELRLLRKILSDCQLTETLKWGKPCYSYNGRNVLILYTQKDFCGPGFFKGALLKDPEGILVKPGANSQASRYIKFTDTAQIIKMEAVLKAYMYEAIEVEKAGLKVNFDAKDKLDLSTELQHKFDENPSLKKAFNALTSGRQRGYHLYFSAAKRTETRTSRIEKYIPRILKGYGFHDCVCGHSKRMPSCDGSHKHYS</sequence>
<organism evidence="2 3">
    <name type="scientific">Aggregatimonas sangjinii</name>
    <dbReference type="NCBI Taxonomy" id="2583587"/>
    <lineage>
        <taxon>Bacteria</taxon>
        <taxon>Pseudomonadati</taxon>
        <taxon>Bacteroidota</taxon>
        <taxon>Flavobacteriia</taxon>
        <taxon>Flavobacteriales</taxon>
        <taxon>Flavobacteriaceae</taxon>
        <taxon>Aggregatimonas</taxon>
    </lineage>
</organism>
<dbReference type="Pfam" id="PF13376">
    <property type="entry name" value="OmdA"/>
    <property type="match status" value="1"/>
</dbReference>
<evidence type="ECO:0000313" key="2">
    <source>
        <dbReference type="EMBL" id="QCW98968.1"/>
    </source>
</evidence>
<dbReference type="Gene3D" id="3.40.5.90">
    <property type="entry name" value="CDGSH iron-sulfur domain, mitoNEET-type"/>
    <property type="match status" value="1"/>
</dbReference>
<dbReference type="RefSeq" id="WP_138851323.1">
    <property type="nucleotide sequence ID" value="NZ_CP040710.1"/>
</dbReference>
<evidence type="ECO:0000313" key="3">
    <source>
        <dbReference type="Proteomes" id="UP000310017"/>
    </source>
</evidence>
<dbReference type="InterPro" id="IPR016786">
    <property type="entry name" value="YdeI_bac"/>
</dbReference>
<feature type="domain" description="YdhG-like" evidence="1">
    <location>
        <begin position="15"/>
        <end position="112"/>
    </location>
</feature>
<reference evidence="2 3" key="1">
    <citation type="submission" date="2019-05" db="EMBL/GenBank/DDBJ databases">
        <title>Genome sequencing of F202Z8.</title>
        <authorList>
            <person name="Kwon Y.M."/>
        </authorList>
    </citation>
    <scope>NUCLEOTIDE SEQUENCE [LARGE SCALE GENOMIC DNA]</scope>
    <source>
        <strain evidence="2 3">F202Z8</strain>
    </source>
</reference>
<dbReference type="KEGG" id="asag:FGM00_02110"/>
<dbReference type="PIRSF" id="PIRSF021308">
    <property type="entry name" value="UCP021308"/>
    <property type="match status" value="1"/>
</dbReference>
<dbReference type="InterPro" id="IPR042216">
    <property type="entry name" value="MitoNEET_CISD"/>
</dbReference>
<dbReference type="InterPro" id="IPR014922">
    <property type="entry name" value="YdhG-like"/>
</dbReference>
<name>A0A5B7SNH9_9FLAO</name>
<accession>A0A5B7SNH9</accession>